<dbReference type="AlphaFoldDB" id="A0A383F2I4"/>
<dbReference type="Pfam" id="PF13399">
    <property type="entry name" value="LytR_C"/>
    <property type="match status" value="1"/>
</dbReference>
<gene>
    <name evidence="2" type="ORF">METZ01_LOCUS515747</name>
</gene>
<name>A0A383F2I4_9ZZZZ</name>
<protein>
    <recommendedName>
        <fullName evidence="1">LytR/CpsA/Psr regulator C-terminal domain-containing protein</fullName>
    </recommendedName>
</protein>
<reference evidence="2" key="1">
    <citation type="submission" date="2018-05" db="EMBL/GenBank/DDBJ databases">
        <authorList>
            <person name="Lanie J.A."/>
            <person name="Ng W.-L."/>
            <person name="Kazmierczak K.M."/>
            <person name="Andrzejewski T.M."/>
            <person name="Davidsen T.M."/>
            <person name="Wayne K.J."/>
            <person name="Tettelin H."/>
            <person name="Glass J.I."/>
            <person name="Rusch D."/>
            <person name="Podicherti R."/>
            <person name="Tsui H.-C.T."/>
            <person name="Winkler M.E."/>
        </authorList>
    </citation>
    <scope>NUCLEOTIDE SEQUENCE</scope>
</reference>
<proteinExistence type="predicted"/>
<dbReference type="EMBL" id="UINC01230668">
    <property type="protein sequence ID" value="SVE62893.1"/>
    <property type="molecule type" value="Genomic_DNA"/>
</dbReference>
<sequence>MGILAIMVLGFLVSGVDRIFFNQGIEVEFADLGTLITKTNYEKKTDHKIQVEILNGCGIPKLARMYTNYLRSEGIDVLDSKNANHFNYIETKIIHHRGDIDRALELADIIMIDKNKVIEDKDESLFYDLTLILGKDYMNLSSYRNALMHQQPF</sequence>
<feature type="domain" description="LytR/CpsA/Psr regulator C-terminal" evidence="1">
    <location>
        <begin position="49"/>
        <end position="137"/>
    </location>
</feature>
<organism evidence="2">
    <name type="scientific">marine metagenome</name>
    <dbReference type="NCBI Taxonomy" id="408172"/>
    <lineage>
        <taxon>unclassified sequences</taxon>
        <taxon>metagenomes</taxon>
        <taxon>ecological metagenomes</taxon>
    </lineage>
</organism>
<accession>A0A383F2I4</accession>
<evidence type="ECO:0000313" key="2">
    <source>
        <dbReference type="EMBL" id="SVE62893.1"/>
    </source>
</evidence>
<evidence type="ECO:0000259" key="1">
    <source>
        <dbReference type="Pfam" id="PF13399"/>
    </source>
</evidence>
<dbReference type="Gene3D" id="3.30.70.2390">
    <property type="match status" value="1"/>
</dbReference>
<dbReference type="InterPro" id="IPR027381">
    <property type="entry name" value="LytR/CpsA/Psr_C"/>
</dbReference>